<gene>
    <name evidence="1" type="ORF">V5N11_005717</name>
</gene>
<evidence type="ECO:0008006" key="3">
    <source>
        <dbReference type="Google" id="ProtNLM"/>
    </source>
</evidence>
<evidence type="ECO:0000313" key="1">
    <source>
        <dbReference type="EMBL" id="KAL1214158.1"/>
    </source>
</evidence>
<proteinExistence type="predicted"/>
<dbReference type="PANTHER" id="PTHR33710:SF77">
    <property type="entry name" value="DNASE I-LIKE SUPERFAMILY PROTEIN"/>
    <property type="match status" value="1"/>
</dbReference>
<reference evidence="1 2" key="1">
    <citation type="submission" date="2024-04" db="EMBL/GenBank/DDBJ databases">
        <title>Genome assembly C_amara_ONT_v2.</title>
        <authorList>
            <person name="Yant L."/>
            <person name="Moore C."/>
            <person name="Slenker M."/>
        </authorList>
    </citation>
    <scope>NUCLEOTIDE SEQUENCE [LARGE SCALE GENOMIC DNA]</scope>
    <source>
        <tissue evidence="1">Leaf</tissue>
    </source>
</reference>
<sequence>MGDFNQVLHPNKHSNVVSSTVDRRTREFCECLLESELADLTFKGNTFTWWNKRKSNPVSKKLDRALVNDLWYNLFPSSYVIFGPPDFLDHASCGIVQSSLVTRQNRPFKISKKLQSLKRLIRDFSKSNFSDIEKGGGST</sequence>
<dbReference type="EMBL" id="JBANAX010000322">
    <property type="protein sequence ID" value="KAL1214158.1"/>
    <property type="molecule type" value="Genomic_DNA"/>
</dbReference>
<dbReference type="PANTHER" id="PTHR33710">
    <property type="entry name" value="BNAC02G09200D PROTEIN"/>
    <property type="match status" value="1"/>
</dbReference>
<protein>
    <recommendedName>
        <fullName evidence="3">Endonuclease/exonuclease/phosphatase domain-containing protein</fullName>
    </recommendedName>
</protein>
<accession>A0ABD1B5B5</accession>
<dbReference type="Gene3D" id="3.60.10.10">
    <property type="entry name" value="Endonuclease/exonuclease/phosphatase"/>
    <property type="match status" value="1"/>
</dbReference>
<dbReference type="InterPro" id="IPR036691">
    <property type="entry name" value="Endo/exonu/phosph_ase_sf"/>
</dbReference>
<dbReference type="Proteomes" id="UP001558713">
    <property type="component" value="Unassembled WGS sequence"/>
</dbReference>
<name>A0ABD1B5B5_CARAN</name>
<organism evidence="1 2">
    <name type="scientific">Cardamine amara subsp. amara</name>
    <dbReference type="NCBI Taxonomy" id="228776"/>
    <lineage>
        <taxon>Eukaryota</taxon>
        <taxon>Viridiplantae</taxon>
        <taxon>Streptophyta</taxon>
        <taxon>Embryophyta</taxon>
        <taxon>Tracheophyta</taxon>
        <taxon>Spermatophyta</taxon>
        <taxon>Magnoliopsida</taxon>
        <taxon>eudicotyledons</taxon>
        <taxon>Gunneridae</taxon>
        <taxon>Pentapetalae</taxon>
        <taxon>rosids</taxon>
        <taxon>malvids</taxon>
        <taxon>Brassicales</taxon>
        <taxon>Brassicaceae</taxon>
        <taxon>Cardamineae</taxon>
        <taxon>Cardamine</taxon>
    </lineage>
</organism>
<comment type="caution">
    <text evidence="1">The sequence shown here is derived from an EMBL/GenBank/DDBJ whole genome shotgun (WGS) entry which is preliminary data.</text>
</comment>
<keyword evidence="2" id="KW-1185">Reference proteome</keyword>
<evidence type="ECO:0000313" key="2">
    <source>
        <dbReference type="Proteomes" id="UP001558713"/>
    </source>
</evidence>
<dbReference type="SUPFAM" id="SSF56219">
    <property type="entry name" value="DNase I-like"/>
    <property type="match status" value="1"/>
</dbReference>
<dbReference type="AlphaFoldDB" id="A0ABD1B5B5"/>